<protein>
    <submittedName>
        <fullName evidence="1">Uncharacterized protein</fullName>
    </submittedName>
</protein>
<organism evidence="1 2">
    <name type="scientific">Cuscuta europaea</name>
    <name type="common">European dodder</name>
    <dbReference type="NCBI Taxonomy" id="41803"/>
    <lineage>
        <taxon>Eukaryota</taxon>
        <taxon>Viridiplantae</taxon>
        <taxon>Streptophyta</taxon>
        <taxon>Embryophyta</taxon>
        <taxon>Tracheophyta</taxon>
        <taxon>Spermatophyta</taxon>
        <taxon>Magnoliopsida</taxon>
        <taxon>eudicotyledons</taxon>
        <taxon>Gunneridae</taxon>
        <taxon>Pentapetalae</taxon>
        <taxon>asterids</taxon>
        <taxon>lamiids</taxon>
        <taxon>Solanales</taxon>
        <taxon>Convolvulaceae</taxon>
        <taxon>Cuscuteae</taxon>
        <taxon>Cuscuta</taxon>
        <taxon>Cuscuta subgen. Cuscuta</taxon>
    </lineage>
</organism>
<reference evidence="1" key="1">
    <citation type="submission" date="2022-07" db="EMBL/GenBank/DDBJ databases">
        <authorList>
            <person name="Macas J."/>
            <person name="Novak P."/>
            <person name="Neumann P."/>
        </authorList>
    </citation>
    <scope>NUCLEOTIDE SEQUENCE</scope>
</reference>
<dbReference type="EMBL" id="CAMAPE010000004">
    <property type="protein sequence ID" value="CAH9059248.1"/>
    <property type="molecule type" value="Genomic_DNA"/>
</dbReference>
<gene>
    <name evidence="1" type="ORF">CEURO_LOCUS1385</name>
</gene>
<dbReference type="AlphaFoldDB" id="A0A9P0YIP8"/>
<proteinExistence type="predicted"/>
<accession>A0A9P0YIP8</accession>
<evidence type="ECO:0000313" key="2">
    <source>
        <dbReference type="Proteomes" id="UP001152484"/>
    </source>
</evidence>
<comment type="caution">
    <text evidence="1">The sequence shown here is derived from an EMBL/GenBank/DDBJ whole genome shotgun (WGS) entry which is preliminary data.</text>
</comment>
<evidence type="ECO:0000313" key="1">
    <source>
        <dbReference type="EMBL" id="CAH9059248.1"/>
    </source>
</evidence>
<name>A0A9P0YIP8_CUSEU</name>
<sequence>MRDHRGQMSWPYNCRHTMKTTTWIPLVTIRVSDMVAPPIALVSHASLAPPHPRMIVLPSTVSLVLDEATSMITALVGFLRAHTPHFLVPPASHPIPQIPQRLWPHDRIRLILPLMFNIASTMHIVSLTPLGDNWYRDTDATSHIISTLGSSHENTNHVM</sequence>
<keyword evidence="2" id="KW-1185">Reference proteome</keyword>
<dbReference type="Proteomes" id="UP001152484">
    <property type="component" value="Unassembled WGS sequence"/>
</dbReference>